<protein>
    <submittedName>
        <fullName evidence="1">Uncharacterized protein</fullName>
    </submittedName>
</protein>
<dbReference type="Proteomes" id="UP000256326">
    <property type="component" value="Unassembled WGS sequence"/>
</dbReference>
<dbReference type="InterPro" id="IPR049249">
    <property type="entry name" value="DUF6882"/>
</dbReference>
<accession>A0A3D9D5P1</accession>
<dbReference type="Pfam" id="PF21813">
    <property type="entry name" value="DUF6882"/>
    <property type="match status" value="1"/>
</dbReference>
<keyword evidence="2" id="KW-1185">Reference proteome</keyword>
<reference evidence="1 2" key="1">
    <citation type="journal article" date="2006" name="Int. J. Syst. Evol. Microbiol.">
        <title>Chryseobacterium hispanicum sp. nov., isolated from the drinking water distribution system of Sevilla, Spain.</title>
        <authorList>
            <person name="Gallego V."/>
            <person name="Garcia M.T."/>
            <person name="Ventosa A."/>
        </authorList>
    </citation>
    <scope>NUCLEOTIDE SEQUENCE [LARGE SCALE GENOMIC DNA]</scope>
    <source>
        <strain evidence="1 2">KCTC 22104</strain>
    </source>
</reference>
<evidence type="ECO:0000313" key="1">
    <source>
        <dbReference type="EMBL" id="REC73309.1"/>
    </source>
</evidence>
<sequence length="250" mass="29866">MDYKEFSESELNKLIPIQNDFKAEFKLDDFAHWFYDADVEILRLYNDDNDEVFFKYIPIGTFSLTSKTWMWSWFNNYLSEKNKIETLKIKKFGEENNYEKLTNGTFPSDEYDGWEFLAISFEILKGIGTYKINLENLEYYVLIPEQVYADGNSEVKKMKQKKLECGNHGYRRPAFVCQHLDPETKRGFIESFEATPDMDLEDEEYFEAWCDDCEKIRVKYNGWNEESEKFANIKMVCENCYFEMKALNNS</sequence>
<evidence type="ECO:0000313" key="2">
    <source>
        <dbReference type="Proteomes" id="UP000256326"/>
    </source>
</evidence>
<name>A0A3D9D5P1_9FLAO</name>
<dbReference type="OrthoDB" id="7859927at2"/>
<gene>
    <name evidence="1" type="ORF">DRF58_00250</name>
</gene>
<organism evidence="1 2">
    <name type="scientific">Epilithonimonas hispanica</name>
    <dbReference type="NCBI Taxonomy" id="358687"/>
    <lineage>
        <taxon>Bacteria</taxon>
        <taxon>Pseudomonadati</taxon>
        <taxon>Bacteroidota</taxon>
        <taxon>Flavobacteriia</taxon>
        <taxon>Flavobacteriales</taxon>
        <taxon>Weeksellaceae</taxon>
        <taxon>Chryseobacterium group</taxon>
        <taxon>Epilithonimonas</taxon>
    </lineage>
</organism>
<proteinExistence type="predicted"/>
<comment type="caution">
    <text evidence="1">The sequence shown here is derived from an EMBL/GenBank/DDBJ whole genome shotgun (WGS) entry which is preliminary data.</text>
</comment>
<dbReference type="AlphaFoldDB" id="A0A3D9D5P1"/>
<dbReference type="EMBL" id="QNUG01000001">
    <property type="protein sequence ID" value="REC73309.1"/>
    <property type="molecule type" value="Genomic_DNA"/>
</dbReference>